<comment type="caution">
    <text evidence="1">The sequence shown here is derived from an EMBL/GenBank/DDBJ whole genome shotgun (WGS) entry which is preliminary data.</text>
</comment>
<sequence>MWRSTITISHYRARTHVNGRGPYQIHAANRVNNGPVDEDIVARLDHLAPERKVKEPNVIPITDLSIPHRAEPPRDVDERREADRNAAFENMSRFVAIRPDTGLEGCRPVYVLS</sequence>
<proteinExistence type="predicted"/>
<reference evidence="1 2" key="1">
    <citation type="journal article" date="2019" name="Commun. Biol.">
        <title>The bagworm genome reveals a unique fibroin gene that provides high tensile strength.</title>
        <authorList>
            <person name="Kono N."/>
            <person name="Nakamura H."/>
            <person name="Ohtoshi R."/>
            <person name="Tomita M."/>
            <person name="Numata K."/>
            <person name="Arakawa K."/>
        </authorList>
    </citation>
    <scope>NUCLEOTIDE SEQUENCE [LARGE SCALE GENOMIC DNA]</scope>
</reference>
<dbReference type="AlphaFoldDB" id="A0A4C1WWB6"/>
<dbReference type="Proteomes" id="UP000299102">
    <property type="component" value="Unassembled WGS sequence"/>
</dbReference>
<dbReference type="EMBL" id="BGZK01000674">
    <property type="protein sequence ID" value="GBP55641.1"/>
    <property type="molecule type" value="Genomic_DNA"/>
</dbReference>
<organism evidence="1 2">
    <name type="scientific">Eumeta variegata</name>
    <name type="common">Bagworm moth</name>
    <name type="synonym">Eumeta japonica</name>
    <dbReference type="NCBI Taxonomy" id="151549"/>
    <lineage>
        <taxon>Eukaryota</taxon>
        <taxon>Metazoa</taxon>
        <taxon>Ecdysozoa</taxon>
        <taxon>Arthropoda</taxon>
        <taxon>Hexapoda</taxon>
        <taxon>Insecta</taxon>
        <taxon>Pterygota</taxon>
        <taxon>Neoptera</taxon>
        <taxon>Endopterygota</taxon>
        <taxon>Lepidoptera</taxon>
        <taxon>Glossata</taxon>
        <taxon>Ditrysia</taxon>
        <taxon>Tineoidea</taxon>
        <taxon>Psychidae</taxon>
        <taxon>Oiketicinae</taxon>
        <taxon>Eumeta</taxon>
    </lineage>
</organism>
<protein>
    <submittedName>
        <fullName evidence="1">Uncharacterized protein</fullName>
    </submittedName>
</protein>
<gene>
    <name evidence="1" type="ORF">EVAR_97849_1</name>
</gene>
<name>A0A4C1WWB6_EUMVA</name>
<keyword evidence="2" id="KW-1185">Reference proteome</keyword>
<evidence type="ECO:0000313" key="2">
    <source>
        <dbReference type="Proteomes" id="UP000299102"/>
    </source>
</evidence>
<accession>A0A4C1WWB6</accession>
<evidence type="ECO:0000313" key="1">
    <source>
        <dbReference type="EMBL" id="GBP55641.1"/>
    </source>
</evidence>